<reference evidence="2 3" key="1">
    <citation type="submission" date="2014-02" db="EMBL/GenBank/DDBJ databases">
        <title>Draft genome sequence of Lysinibacillus odysseyi NBRC 100172.</title>
        <authorList>
            <person name="Zhang F."/>
            <person name="Wang G."/>
            <person name="Zhang L."/>
        </authorList>
    </citation>
    <scope>NUCLEOTIDE SEQUENCE [LARGE SCALE GENOMIC DNA]</scope>
    <source>
        <strain evidence="2 3">NBRC 100172</strain>
    </source>
</reference>
<keyword evidence="1" id="KW-0472">Membrane</keyword>
<dbReference type="AlphaFoldDB" id="A0A0A3IG01"/>
<dbReference type="Proteomes" id="UP000030437">
    <property type="component" value="Unassembled WGS sequence"/>
</dbReference>
<name>A0A0A3IG01_9BACI</name>
<evidence type="ECO:0000313" key="3">
    <source>
        <dbReference type="Proteomes" id="UP000030437"/>
    </source>
</evidence>
<comment type="caution">
    <text evidence="2">The sequence shown here is derived from an EMBL/GenBank/DDBJ whole genome shotgun (WGS) entry which is preliminary data.</text>
</comment>
<sequence>MDEYKVDIPVKLAHHRKRNRWEHFLAYLASPAKDPLTDGISSAGGLIKFTFMPVAGAVCIAIFQALLL</sequence>
<protein>
    <submittedName>
        <fullName evidence="2">Uncharacterized protein</fullName>
    </submittedName>
</protein>
<evidence type="ECO:0000313" key="2">
    <source>
        <dbReference type="EMBL" id="KGR81743.1"/>
    </source>
</evidence>
<organism evidence="2 3">
    <name type="scientific">Lysinibacillus odysseyi 34hs-1 = NBRC 100172</name>
    <dbReference type="NCBI Taxonomy" id="1220589"/>
    <lineage>
        <taxon>Bacteria</taxon>
        <taxon>Bacillati</taxon>
        <taxon>Bacillota</taxon>
        <taxon>Bacilli</taxon>
        <taxon>Bacillales</taxon>
        <taxon>Bacillaceae</taxon>
        <taxon>Lysinibacillus</taxon>
    </lineage>
</organism>
<keyword evidence="1" id="KW-1133">Transmembrane helix</keyword>
<dbReference type="EMBL" id="JPVP01000060">
    <property type="protein sequence ID" value="KGR81743.1"/>
    <property type="molecule type" value="Genomic_DNA"/>
</dbReference>
<keyword evidence="3" id="KW-1185">Reference proteome</keyword>
<gene>
    <name evidence="2" type="ORF">CD32_20615</name>
</gene>
<feature type="transmembrane region" description="Helical" evidence="1">
    <location>
        <begin position="46"/>
        <end position="67"/>
    </location>
</feature>
<evidence type="ECO:0000256" key="1">
    <source>
        <dbReference type="SAM" id="Phobius"/>
    </source>
</evidence>
<proteinExistence type="predicted"/>
<keyword evidence="1" id="KW-0812">Transmembrane</keyword>
<accession>A0A0A3IG01</accession>